<evidence type="ECO:0000256" key="1">
    <source>
        <dbReference type="SAM" id="MobiDB-lite"/>
    </source>
</evidence>
<dbReference type="Proteomes" id="UP000828390">
    <property type="component" value="Unassembled WGS sequence"/>
</dbReference>
<reference evidence="2" key="2">
    <citation type="submission" date="2020-11" db="EMBL/GenBank/DDBJ databases">
        <authorList>
            <person name="McCartney M.A."/>
            <person name="Auch B."/>
            <person name="Kono T."/>
            <person name="Mallez S."/>
            <person name="Becker A."/>
            <person name="Gohl D.M."/>
            <person name="Silverstein K.A.T."/>
            <person name="Koren S."/>
            <person name="Bechman K.B."/>
            <person name="Herman A."/>
            <person name="Abrahante J.E."/>
            <person name="Garbe J."/>
        </authorList>
    </citation>
    <scope>NUCLEOTIDE SEQUENCE</scope>
    <source>
        <strain evidence="2">Duluth1</strain>
        <tissue evidence="2">Whole animal</tissue>
    </source>
</reference>
<keyword evidence="3" id="KW-1185">Reference proteome</keyword>
<protein>
    <submittedName>
        <fullName evidence="2">Uncharacterized protein</fullName>
    </submittedName>
</protein>
<feature type="compositionally biased region" description="Basic and acidic residues" evidence="1">
    <location>
        <begin position="55"/>
        <end position="68"/>
    </location>
</feature>
<comment type="caution">
    <text evidence="2">The sequence shown here is derived from an EMBL/GenBank/DDBJ whole genome shotgun (WGS) entry which is preliminary data.</text>
</comment>
<name>A0A9D4NCD3_DREPO</name>
<accession>A0A9D4NCD3</accession>
<gene>
    <name evidence="2" type="ORF">DPMN_014767</name>
</gene>
<organism evidence="2 3">
    <name type="scientific">Dreissena polymorpha</name>
    <name type="common">Zebra mussel</name>
    <name type="synonym">Mytilus polymorpha</name>
    <dbReference type="NCBI Taxonomy" id="45954"/>
    <lineage>
        <taxon>Eukaryota</taxon>
        <taxon>Metazoa</taxon>
        <taxon>Spiralia</taxon>
        <taxon>Lophotrochozoa</taxon>
        <taxon>Mollusca</taxon>
        <taxon>Bivalvia</taxon>
        <taxon>Autobranchia</taxon>
        <taxon>Heteroconchia</taxon>
        <taxon>Euheterodonta</taxon>
        <taxon>Imparidentia</taxon>
        <taxon>Neoheterodontei</taxon>
        <taxon>Myida</taxon>
        <taxon>Dreissenoidea</taxon>
        <taxon>Dreissenidae</taxon>
        <taxon>Dreissena</taxon>
    </lineage>
</organism>
<evidence type="ECO:0000313" key="3">
    <source>
        <dbReference type="Proteomes" id="UP000828390"/>
    </source>
</evidence>
<proteinExistence type="predicted"/>
<dbReference type="AlphaFoldDB" id="A0A9D4NCD3"/>
<evidence type="ECO:0000313" key="2">
    <source>
        <dbReference type="EMBL" id="KAH3890682.1"/>
    </source>
</evidence>
<reference evidence="2" key="1">
    <citation type="journal article" date="2019" name="bioRxiv">
        <title>The Genome of the Zebra Mussel, Dreissena polymorpha: A Resource for Invasive Species Research.</title>
        <authorList>
            <person name="McCartney M.A."/>
            <person name="Auch B."/>
            <person name="Kono T."/>
            <person name="Mallez S."/>
            <person name="Zhang Y."/>
            <person name="Obille A."/>
            <person name="Becker A."/>
            <person name="Abrahante J.E."/>
            <person name="Garbe J."/>
            <person name="Badalamenti J.P."/>
            <person name="Herman A."/>
            <person name="Mangelson H."/>
            <person name="Liachko I."/>
            <person name="Sullivan S."/>
            <person name="Sone E.D."/>
            <person name="Koren S."/>
            <person name="Silverstein K.A.T."/>
            <person name="Beckman K.B."/>
            <person name="Gohl D.M."/>
        </authorList>
    </citation>
    <scope>NUCLEOTIDE SEQUENCE</scope>
    <source>
        <strain evidence="2">Duluth1</strain>
        <tissue evidence="2">Whole animal</tissue>
    </source>
</reference>
<dbReference type="EMBL" id="JAIWYP010000001">
    <property type="protein sequence ID" value="KAH3890682.1"/>
    <property type="molecule type" value="Genomic_DNA"/>
</dbReference>
<feature type="region of interest" description="Disordered" evidence="1">
    <location>
        <begin position="55"/>
        <end position="91"/>
    </location>
</feature>
<sequence length="91" mass="10649">MTPWQQKQNRQLERETSALYARSLELFLPRSPNKTYQSKTARDILSWTPHFKDLLSRPKPSERPDIHPADTPLRVNTNPPTKAEIEKALNR</sequence>